<organism evidence="2 3">
    <name type="scientific">Citrus x changshan-huyou</name>
    <dbReference type="NCBI Taxonomy" id="2935761"/>
    <lineage>
        <taxon>Eukaryota</taxon>
        <taxon>Viridiplantae</taxon>
        <taxon>Streptophyta</taxon>
        <taxon>Embryophyta</taxon>
        <taxon>Tracheophyta</taxon>
        <taxon>Spermatophyta</taxon>
        <taxon>Magnoliopsida</taxon>
        <taxon>eudicotyledons</taxon>
        <taxon>Gunneridae</taxon>
        <taxon>Pentapetalae</taxon>
        <taxon>rosids</taxon>
        <taxon>malvids</taxon>
        <taxon>Sapindales</taxon>
        <taxon>Rutaceae</taxon>
        <taxon>Aurantioideae</taxon>
        <taxon>Citrus</taxon>
    </lineage>
</organism>
<protein>
    <submittedName>
        <fullName evidence="2">Uncharacterized protein</fullName>
    </submittedName>
</protein>
<dbReference type="PANTHER" id="PTHR35288">
    <property type="entry name" value="TAIL FIBER"/>
    <property type="match status" value="1"/>
</dbReference>
<feature type="transmembrane region" description="Helical" evidence="1">
    <location>
        <begin position="7"/>
        <end position="30"/>
    </location>
</feature>
<comment type="caution">
    <text evidence="2">The sequence shown here is derived from an EMBL/GenBank/DDBJ whole genome shotgun (WGS) entry which is preliminary data.</text>
</comment>
<reference evidence="2 3" key="1">
    <citation type="submission" date="2024-05" db="EMBL/GenBank/DDBJ databases">
        <title>Haplotype-resolved chromosome-level genome assembly of Huyou (Citrus changshanensis).</title>
        <authorList>
            <person name="Miao C."/>
            <person name="Chen W."/>
            <person name="Wu Y."/>
            <person name="Wang L."/>
            <person name="Zhao S."/>
            <person name="Grierson D."/>
            <person name="Xu C."/>
            <person name="Chen K."/>
        </authorList>
    </citation>
    <scope>NUCLEOTIDE SEQUENCE [LARGE SCALE GENOMIC DNA]</scope>
    <source>
        <strain evidence="2">01-14</strain>
        <tissue evidence="2">Leaf</tissue>
    </source>
</reference>
<dbReference type="Proteomes" id="UP001428341">
    <property type="component" value="Unassembled WGS sequence"/>
</dbReference>
<dbReference type="EMBL" id="JBCGBO010000001">
    <property type="protein sequence ID" value="KAK9229333.1"/>
    <property type="molecule type" value="Genomic_DNA"/>
</dbReference>
<gene>
    <name evidence="2" type="ORF">WN944_022295</name>
</gene>
<sequence length="125" mass="13906">MGSSKKWAAFISSIASSLYFCFIVFQIPLFRIPCRSGKCTTPIEVTCFQLIIGEVFPEFVAKVLLYPGALASAIMKGKSIPSYSGSHTDCGEPMEKLDFSREIRRVCVAMELKEAKLKPFQARVL</sequence>
<keyword evidence="1" id="KW-0472">Membrane</keyword>
<dbReference type="PANTHER" id="PTHR35288:SF2">
    <property type="entry name" value="TRANSMEMBRANE PROTEIN"/>
    <property type="match status" value="1"/>
</dbReference>
<dbReference type="AlphaFoldDB" id="A0AAP0R151"/>
<evidence type="ECO:0000313" key="2">
    <source>
        <dbReference type="EMBL" id="KAK9229333.1"/>
    </source>
</evidence>
<name>A0AAP0R151_9ROSI</name>
<evidence type="ECO:0000313" key="3">
    <source>
        <dbReference type="Proteomes" id="UP001428341"/>
    </source>
</evidence>
<keyword evidence="1" id="KW-0812">Transmembrane</keyword>
<accession>A0AAP0R151</accession>
<evidence type="ECO:0000256" key="1">
    <source>
        <dbReference type="SAM" id="Phobius"/>
    </source>
</evidence>
<keyword evidence="3" id="KW-1185">Reference proteome</keyword>
<proteinExistence type="predicted"/>
<keyword evidence="1" id="KW-1133">Transmembrane helix</keyword>